<accession>A0A0L6CH14</accession>
<feature type="domain" description="Transcription regulator PadR N-terminal" evidence="1">
    <location>
        <begin position="25"/>
        <end position="94"/>
    </location>
</feature>
<dbReference type="InterPro" id="IPR005149">
    <property type="entry name" value="Tscrpt_reg_PadR_N"/>
</dbReference>
<sequence length="167" mass="18011">MPADGRRGGHRRRGGRRGDVRNAALALLAEQPMNGYQIIKAVAERTDDLWRPGPGSVYPALGLLEDEGLIEPQAAEGSGRKVFALTEAGTAYVAEHRDELADPFTPVTGPRDAFVDARREVGQLAMAIQQVVMAGDEQQIAATRTLLADTRRAVYRLLAEDDSTSSA</sequence>
<dbReference type="PANTHER" id="PTHR43252:SF2">
    <property type="entry name" value="TRANSCRIPTION REGULATOR, PADR-LIKE FAMILY"/>
    <property type="match status" value="1"/>
</dbReference>
<proteinExistence type="predicted"/>
<dbReference type="Gene3D" id="1.10.10.10">
    <property type="entry name" value="Winged helix-like DNA-binding domain superfamily/Winged helix DNA-binding domain"/>
    <property type="match status" value="1"/>
</dbReference>
<evidence type="ECO:0000313" key="2">
    <source>
        <dbReference type="EMBL" id="KNX37096.1"/>
    </source>
</evidence>
<dbReference type="SUPFAM" id="SSF46785">
    <property type="entry name" value="Winged helix' DNA-binding domain"/>
    <property type="match status" value="1"/>
</dbReference>
<keyword evidence="3" id="KW-1185">Reference proteome</keyword>
<dbReference type="InterPro" id="IPR036388">
    <property type="entry name" value="WH-like_DNA-bd_sf"/>
</dbReference>
<reference evidence="3" key="1">
    <citation type="submission" date="2015-03" db="EMBL/GenBank/DDBJ databases">
        <title>Luteipulveratus halotolerans sp. nov., a novel actinobacterium (Dermacoccaceae) from Sarawak, Malaysia.</title>
        <authorList>
            <person name="Juboi H."/>
            <person name="Basik A."/>
            <person name="Shamsul S.S."/>
            <person name="Arnold P."/>
            <person name="Schmitt E.K."/>
            <person name="Sanglier J.-J."/>
            <person name="Yeo T."/>
        </authorList>
    </citation>
    <scope>NUCLEOTIDE SEQUENCE [LARGE SCALE GENOMIC DNA]</scope>
    <source>
        <strain evidence="3">C296001</strain>
    </source>
</reference>
<gene>
    <name evidence="2" type="ORF">VV01_07960</name>
</gene>
<dbReference type="PANTHER" id="PTHR43252">
    <property type="entry name" value="TRANSCRIPTIONAL REGULATOR YQJI"/>
    <property type="match status" value="1"/>
</dbReference>
<evidence type="ECO:0000313" key="3">
    <source>
        <dbReference type="Proteomes" id="UP000037397"/>
    </source>
</evidence>
<dbReference type="EMBL" id="LAIR01000002">
    <property type="protein sequence ID" value="KNX37096.1"/>
    <property type="molecule type" value="Genomic_DNA"/>
</dbReference>
<organism evidence="2 3">
    <name type="scientific">Luteipulveratus halotolerans</name>
    <dbReference type="NCBI Taxonomy" id="1631356"/>
    <lineage>
        <taxon>Bacteria</taxon>
        <taxon>Bacillati</taxon>
        <taxon>Actinomycetota</taxon>
        <taxon>Actinomycetes</taxon>
        <taxon>Micrococcales</taxon>
        <taxon>Dermacoccaceae</taxon>
        <taxon>Luteipulveratus</taxon>
    </lineage>
</organism>
<dbReference type="AlphaFoldDB" id="A0A0L6CH14"/>
<comment type="caution">
    <text evidence="2">The sequence shown here is derived from an EMBL/GenBank/DDBJ whole genome shotgun (WGS) entry which is preliminary data.</text>
</comment>
<dbReference type="InterPro" id="IPR036390">
    <property type="entry name" value="WH_DNA-bd_sf"/>
</dbReference>
<dbReference type="Pfam" id="PF03551">
    <property type="entry name" value="PadR"/>
    <property type="match status" value="1"/>
</dbReference>
<evidence type="ECO:0000259" key="1">
    <source>
        <dbReference type="Pfam" id="PF03551"/>
    </source>
</evidence>
<name>A0A0L6CH14_9MICO</name>
<protein>
    <recommendedName>
        <fullName evidence="1">Transcription regulator PadR N-terminal domain-containing protein</fullName>
    </recommendedName>
</protein>
<dbReference type="Proteomes" id="UP000037397">
    <property type="component" value="Unassembled WGS sequence"/>
</dbReference>